<protein>
    <submittedName>
        <fullName evidence="1">Uncharacterized protein</fullName>
    </submittedName>
</protein>
<gene>
    <name evidence="1" type="ORF">PG991_000477</name>
</gene>
<sequence length="127" mass="13545">MSQTVPQLKGNFSVQSAGAYCGKTSSRSFTASPDRKAQVRKAWGDEAAFNGPALGTRWVLALGGVWELGWHSFMMGAASLARSSQEDHQSLHEPPVGDMAPLPLPPAGAVQWPLCGHTAGTFRFYGN</sequence>
<evidence type="ECO:0000313" key="2">
    <source>
        <dbReference type="Proteomes" id="UP001396898"/>
    </source>
</evidence>
<comment type="caution">
    <text evidence="1">The sequence shown here is derived from an EMBL/GenBank/DDBJ whole genome shotgun (WGS) entry which is preliminary data.</text>
</comment>
<reference evidence="1 2" key="1">
    <citation type="submission" date="2023-01" db="EMBL/GenBank/DDBJ databases">
        <title>Analysis of 21 Apiospora genomes using comparative genomics revels a genus with tremendous synthesis potential of carbohydrate active enzymes and secondary metabolites.</title>
        <authorList>
            <person name="Sorensen T."/>
        </authorList>
    </citation>
    <scope>NUCLEOTIDE SEQUENCE [LARGE SCALE GENOMIC DNA]</scope>
    <source>
        <strain evidence="1 2">CBS 20057</strain>
    </source>
</reference>
<dbReference type="Proteomes" id="UP001396898">
    <property type="component" value="Unassembled WGS sequence"/>
</dbReference>
<name>A0ABR1T286_9PEZI</name>
<evidence type="ECO:0000313" key="1">
    <source>
        <dbReference type="EMBL" id="KAK8040689.1"/>
    </source>
</evidence>
<accession>A0ABR1T286</accession>
<dbReference type="EMBL" id="JAQQWI010000001">
    <property type="protein sequence ID" value="KAK8040689.1"/>
    <property type="molecule type" value="Genomic_DNA"/>
</dbReference>
<proteinExistence type="predicted"/>
<keyword evidence="2" id="KW-1185">Reference proteome</keyword>
<organism evidence="1 2">
    <name type="scientific">Apiospora marii</name>
    <dbReference type="NCBI Taxonomy" id="335849"/>
    <lineage>
        <taxon>Eukaryota</taxon>
        <taxon>Fungi</taxon>
        <taxon>Dikarya</taxon>
        <taxon>Ascomycota</taxon>
        <taxon>Pezizomycotina</taxon>
        <taxon>Sordariomycetes</taxon>
        <taxon>Xylariomycetidae</taxon>
        <taxon>Amphisphaeriales</taxon>
        <taxon>Apiosporaceae</taxon>
        <taxon>Apiospora</taxon>
    </lineage>
</organism>